<keyword evidence="1" id="KW-0732">Signal</keyword>
<dbReference type="GO" id="GO:0004869">
    <property type="term" value="F:cysteine-type endopeptidase inhibitor activity"/>
    <property type="evidence" value="ECO:0007669"/>
    <property type="project" value="InterPro"/>
</dbReference>
<proteinExistence type="predicted"/>
<reference evidence="2 3" key="1">
    <citation type="journal article" date="2017" name="Curr. Biol.">
        <title>Genome architecture and evolution of a unichromosomal asexual nematode.</title>
        <authorList>
            <person name="Fradin H."/>
            <person name="Zegar C."/>
            <person name="Gutwein M."/>
            <person name="Lucas J."/>
            <person name="Kovtun M."/>
            <person name="Corcoran D."/>
            <person name="Baugh L.R."/>
            <person name="Kiontke K."/>
            <person name="Gunsalus K."/>
            <person name="Fitch D.H."/>
            <person name="Piano F."/>
        </authorList>
    </citation>
    <scope>NUCLEOTIDE SEQUENCE [LARGE SCALE GENOMIC DNA]</scope>
    <source>
        <strain evidence="2">PF1309</strain>
    </source>
</reference>
<feature type="chain" id="PRO_5018580409" description="Cystatin domain-containing protein" evidence="1">
    <location>
        <begin position="19"/>
        <end position="153"/>
    </location>
</feature>
<organism evidence="2 3">
    <name type="scientific">Diploscapter pachys</name>
    <dbReference type="NCBI Taxonomy" id="2018661"/>
    <lineage>
        <taxon>Eukaryota</taxon>
        <taxon>Metazoa</taxon>
        <taxon>Ecdysozoa</taxon>
        <taxon>Nematoda</taxon>
        <taxon>Chromadorea</taxon>
        <taxon>Rhabditida</taxon>
        <taxon>Rhabditina</taxon>
        <taxon>Rhabditomorpha</taxon>
        <taxon>Rhabditoidea</taxon>
        <taxon>Rhabditidae</taxon>
        <taxon>Diploscapter</taxon>
    </lineage>
</organism>
<sequence length="153" mass="17738">MHLYNSFLIAICLSTVTGSEEDDIEIDSIYADGSMNLHGKTVERVVWKAFVDEINDRMRKIEVWWIPLRILDGSYEIVAGIQYDLQVLGGESNCPKEGFERKEVNKYNCAFSNKGKRAIFHILAYEMNLNWKGSKMFRSFSTIERNLTSWEVI</sequence>
<accession>A0A2A2JFM6</accession>
<evidence type="ECO:0000313" key="2">
    <source>
        <dbReference type="EMBL" id="PAV60520.1"/>
    </source>
</evidence>
<dbReference type="SUPFAM" id="SSF54403">
    <property type="entry name" value="Cystatin/monellin"/>
    <property type="match status" value="1"/>
</dbReference>
<dbReference type="Gene3D" id="3.10.450.10">
    <property type="match status" value="1"/>
</dbReference>
<dbReference type="InterPro" id="IPR046350">
    <property type="entry name" value="Cystatin_sf"/>
</dbReference>
<name>A0A2A2JFM6_9BILA</name>
<dbReference type="Proteomes" id="UP000218231">
    <property type="component" value="Unassembled WGS sequence"/>
</dbReference>
<dbReference type="EMBL" id="LIAE01010465">
    <property type="protein sequence ID" value="PAV60520.1"/>
    <property type="molecule type" value="Genomic_DNA"/>
</dbReference>
<protein>
    <recommendedName>
        <fullName evidence="4">Cystatin domain-containing protein</fullName>
    </recommendedName>
</protein>
<evidence type="ECO:0000256" key="1">
    <source>
        <dbReference type="SAM" id="SignalP"/>
    </source>
</evidence>
<dbReference type="InterPro" id="IPR000010">
    <property type="entry name" value="Cystatin_dom"/>
</dbReference>
<evidence type="ECO:0008006" key="4">
    <source>
        <dbReference type="Google" id="ProtNLM"/>
    </source>
</evidence>
<gene>
    <name evidence="2" type="ORF">WR25_25529</name>
</gene>
<keyword evidence="3" id="KW-1185">Reference proteome</keyword>
<dbReference type="OrthoDB" id="110606at2759"/>
<evidence type="ECO:0000313" key="3">
    <source>
        <dbReference type="Proteomes" id="UP000218231"/>
    </source>
</evidence>
<feature type="signal peptide" evidence="1">
    <location>
        <begin position="1"/>
        <end position="18"/>
    </location>
</feature>
<dbReference type="CDD" id="cd00042">
    <property type="entry name" value="CY"/>
    <property type="match status" value="1"/>
</dbReference>
<dbReference type="AlphaFoldDB" id="A0A2A2JFM6"/>
<comment type="caution">
    <text evidence="2">The sequence shown here is derived from an EMBL/GenBank/DDBJ whole genome shotgun (WGS) entry which is preliminary data.</text>
</comment>